<dbReference type="RefSeq" id="WP_183397460.1">
    <property type="nucleotide sequence ID" value="NZ_JACIDS010000001.1"/>
</dbReference>
<name>A0A840AN49_9HYPH</name>
<keyword evidence="1" id="KW-0732">Signal</keyword>
<sequence>MSRALILLCVMLFALIRPAMGRTFDSAYSRFDYERCETVASPEPGVVDMRRCPGHATIAVIWTAEPDSSEVTFNADGAADALGLGSFYEAGDTVEWRLRKRAGDVATIAAIVRYAYGPAVGRLDYSSLVVYRIEPSGRSCVMGMVDGARPNAHAEARQLADRWGLDFVCGVSPRR</sequence>
<gene>
    <name evidence="2" type="ORF">GGR25_000865</name>
</gene>
<proteinExistence type="predicted"/>
<comment type="caution">
    <text evidence="2">The sequence shown here is derived from an EMBL/GenBank/DDBJ whole genome shotgun (WGS) entry which is preliminary data.</text>
</comment>
<accession>A0A840AN49</accession>
<feature type="signal peptide" evidence="1">
    <location>
        <begin position="1"/>
        <end position="19"/>
    </location>
</feature>
<evidence type="ECO:0000313" key="2">
    <source>
        <dbReference type="EMBL" id="MBB3929846.1"/>
    </source>
</evidence>
<dbReference type="EMBL" id="JACIDS010000001">
    <property type="protein sequence ID" value="MBB3929846.1"/>
    <property type="molecule type" value="Genomic_DNA"/>
</dbReference>
<dbReference type="Proteomes" id="UP000553963">
    <property type="component" value="Unassembled WGS sequence"/>
</dbReference>
<evidence type="ECO:0000256" key="1">
    <source>
        <dbReference type="SAM" id="SignalP"/>
    </source>
</evidence>
<dbReference type="AlphaFoldDB" id="A0A840AN49"/>
<evidence type="ECO:0000313" key="3">
    <source>
        <dbReference type="Proteomes" id="UP000553963"/>
    </source>
</evidence>
<keyword evidence="3" id="KW-1185">Reference proteome</keyword>
<reference evidence="2 3" key="1">
    <citation type="submission" date="2020-08" db="EMBL/GenBank/DDBJ databases">
        <title>Genomic Encyclopedia of Type Strains, Phase IV (KMG-IV): sequencing the most valuable type-strain genomes for metagenomic binning, comparative biology and taxonomic classification.</title>
        <authorList>
            <person name="Goeker M."/>
        </authorList>
    </citation>
    <scope>NUCLEOTIDE SEQUENCE [LARGE SCALE GENOMIC DNA]</scope>
    <source>
        <strain evidence="2 3">DSM 25966</strain>
    </source>
</reference>
<feature type="chain" id="PRO_5032331818" evidence="1">
    <location>
        <begin position="20"/>
        <end position="175"/>
    </location>
</feature>
<organism evidence="2 3">
    <name type="scientific">Kaistia hirudinis</name>
    <dbReference type="NCBI Taxonomy" id="1293440"/>
    <lineage>
        <taxon>Bacteria</taxon>
        <taxon>Pseudomonadati</taxon>
        <taxon>Pseudomonadota</taxon>
        <taxon>Alphaproteobacteria</taxon>
        <taxon>Hyphomicrobiales</taxon>
        <taxon>Kaistiaceae</taxon>
        <taxon>Kaistia</taxon>
    </lineage>
</organism>
<protein>
    <submittedName>
        <fullName evidence="2">Uncharacterized protein</fullName>
    </submittedName>
</protein>